<accession>A0A1S8RUL5</accession>
<dbReference type="SUPFAM" id="SSF69304">
    <property type="entry name" value="Tricorn protease N-terminal domain"/>
    <property type="match status" value="1"/>
</dbReference>
<dbReference type="Proteomes" id="UP000190973">
    <property type="component" value="Unassembled WGS sequence"/>
</dbReference>
<organism evidence="1 2">
    <name type="scientific">Clostridium beijerinckii</name>
    <name type="common">Clostridium MP</name>
    <dbReference type="NCBI Taxonomy" id="1520"/>
    <lineage>
        <taxon>Bacteria</taxon>
        <taxon>Bacillati</taxon>
        <taxon>Bacillota</taxon>
        <taxon>Clostridia</taxon>
        <taxon>Eubacteriales</taxon>
        <taxon>Clostridiaceae</taxon>
        <taxon>Clostridium</taxon>
    </lineage>
</organism>
<proteinExistence type="predicted"/>
<gene>
    <name evidence="1" type="ORF">CLBCK_42670</name>
</gene>
<dbReference type="AlphaFoldDB" id="A0A1S8RUL5"/>
<dbReference type="PROSITE" id="PS51257">
    <property type="entry name" value="PROKAR_LIPOPROTEIN"/>
    <property type="match status" value="1"/>
</dbReference>
<evidence type="ECO:0008006" key="3">
    <source>
        <dbReference type="Google" id="ProtNLM"/>
    </source>
</evidence>
<evidence type="ECO:0000313" key="1">
    <source>
        <dbReference type="EMBL" id="OOM56852.1"/>
    </source>
</evidence>
<evidence type="ECO:0000313" key="2">
    <source>
        <dbReference type="Proteomes" id="UP000190973"/>
    </source>
</evidence>
<sequence>MKYIIKTALVGLITVATILSGCTNTKEIKLSENVKNDIRVKSEDNKIRSEPVLQKKLEGLDNKIILFWIDDENILTVNKDAYNIKNKKVILYKYNLESGENTEILNDSNITRICGFDDSGVVLLGNDEKAFIYDAKEEKLEEVLDFSKEFQGEIPGMESIKYKPDLLSQAHLRLINREYISYISKVNLKQEKGIEEMSGTAEYTILNYKENKKYTTKSSFYGIGLDCKFDLTGKNIYIQEEEQITKLNLETGEKSSMKLSEPKIEKVFEDGALLVECVEKNKSGNLSERWYKLDFDNKEITKYDINFDNKNLSIDAVDLKNEFIAFTYLGDGKERNENIAMYGKLEGNKIIIKDKIFKNNEDDGCNVSRHFIFSPDHNKFITGVEINKREDDSSNSEINKTDSEYLFELK</sequence>
<name>A0A1S8RUL5_CLOBE</name>
<reference evidence="1 2" key="1">
    <citation type="submission" date="2016-05" db="EMBL/GenBank/DDBJ databases">
        <title>Microbial solvent formation.</title>
        <authorList>
            <person name="Poehlein A."/>
            <person name="Montoya Solano J.D."/>
            <person name="Flitsch S."/>
            <person name="Krabben P."/>
            <person name="Duerre P."/>
            <person name="Daniel R."/>
        </authorList>
    </citation>
    <scope>NUCLEOTIDE SEQUENCE [LARGE SCALE GENOMIC DNA]</scope>
    <source>
        <strain evidence="1 2">DSM 53</strain>
    </source>
</reference>
<protein>
    <recommendedName>
        <fullName evidence="3">Lipoprotein</fullName>
    </recommendedName>
</protein>
<dbReference type="RefSeq" id="WP_077840511.1">
    <property type="nucleotide sequence ID" value="NZ_JABTAE010000001.1"/>
</dbReference>
<comment type="caution">
    <text evidence="1">The sequence shown here is derived from an EMBL/GenBank/DDBJ whole genome shotgun (WGS) entry which is preliminary data.</text>
</comment>
<dbReference type="EMBL" id="LZZI01000120">
    <property type="protein sequence ID" value="OOM56852.1"/>
    <property type="molecule type" value="Genomic_DNA"/>
</dbReference>